<reference evidence="1 2" key="1">
    <citation type="submission" date="2019-09" db="EMBL/GenBank/DDBJ databases">
        <title>Draft genome of the ectomycorrhizal ascomycete Sphaerosporella brunnea.</title>
        <authorList>
            <consortium name="DOE Joint Genome Institute"/>
            <person name="Benucci G.M."/>
            <person name="Marozzi G."/>
            <person name="Antonielli L."/>
            <person name="Sanchez S."/>
            <person name="Marco P."/>
            <person name="Wang X."/>
            <person name="Falini L.B."/>
            <person name="Barry K."/>
            <person name="Haridas S."/>
            <person name="Lipzen A."/>
            <person name="Labutti K."/>
            <person name="Grigoriev I.V."/>
            <person name="Murat C."/>
            <person name="Martin F."/>
            <person name="Albertini E."/>
            <person name="Donnini D."/>
            <person name="Bonito G."/>
        </authorList>
    </citation>
    <scope>NUCLEOTIDE SEQUENCE [LARGE SCALE GENOMIC DNA]</scope>
    <source>
        <strain evidence="1 2">Sb_GMNB300</strain>
    </source>
</reference>
<protein>
    <submittedName>
        <fullName evidence="1">Uncharacterized protein</fullName>
    </submittedName>
</protein>
<gene>
    <name evidence="1" type="ORF">FN846DRAFT_939549</name>
</gene>
<dbReference type="Proteomes" id="UP000326924">
    <property type="component" value="Unassembled WGS sequence"/>
</dbReference>
<dbReference type="EMBL" id="VXIS01000048">
    <property type="protein sequence ID" value="KAA8910244.1"/>
    <property type="molecule type" value="Genomic_DNA"/>
</dbReference>
<proteinExistence type="predicted"/>
<keyword evidence="2" id="KW-1185">Reference proteome</keyword>
<dbReference type="AlphaFoldDB" id="A0A5J5F326"/>
<sequence length="87" mass="9841">MIQLLLTQYSYLVPSTYVLLLASPPTQAQPESKYSPDTSLEQLTPLPAGYIHLFPSHPSRLFLATRSKTYMLWTTRSDWKRGNVGGI</sequence>
<name>A0A5J5F326_9PEZI</name>
<evidence type="ECO:0000313" key="1">
    <source>
        <dbReference type="EMBL" id="KAA8910244.1"/>
    </source>
</evidence>
<evidence type="ECO:0000313" key="2">
    <source>
        <dbReference type="Proteomes" id="UP000326924"/>
    </source>
</evidence>
<dbReference type="InParanoid" id="A0A5J5F326"/>
<organism evidence="1 2">
    <name type="scientific">Sphaerosporella brunnea</name>
    <dbReference type="NCBI Taxonomy" id="1250544"/>
    <lineage>
        <taxon>Eukaryota</taxon>
        <taxon>Fungi</taxon>
        <taxon>Dikarya</taxon>
        <taxon>Ascomycota</taxon>
        <taxon>Pezizomycotina</taxon>
        <taxon>Pezizomycetes</taxon>
        <taxon>Pezizales</taxon>
        <taxon>Pyronemataceae</taxon>
        <taxon>Sphaerosporella</taxon>
    </lineage>
</organism>
<comment type="caution">
    <text evidence="1">The sequence shown here is derived from an EMBL/GenBank/DDBJ whole genome shotgun (WGS) entry which is preliminary data.</text>
</comment>
<accession>A0A5J5F326</accession>